<feature type="coiled-coil region" evidence="1">
    <location>
        <begin position="146"/>
        <end position="173"/>
    </location>
</feature>
<evidence type="ECO:0000256" key="1">
    <source>
        <dbReference type="SAM" id="Coils"/>
    </source>
</evidence>
<sequence length="252" mass="30006">MGLFINKSDHPGVFQHKGDIEGQNQSYFKSDHFAELIQEQKKLNESLTKGIREIKIRHQQYEFTEAKKWNEMGKQLEELKKRTLQHEKFEHDAREWLQMLERNNKELQQLMANEVNVKQEIMDQIKNVSQSNHEIVNQLTQHESFSEQLTSQMDELYKLHQQMAEQITKQEEKQDQVLNSFENQEALMEKTIRQVDHIRAILFERTSHIVEQIENSYNLTSSLIYKFISGSEKPLTLMMRGKSREGKQKNDE</sequence>
<accession>A0A6N8FGD1</accession>
<keyword evidence="3" id="KW-1185">Reference proteome</keyword>
<feature type="coiled-coil region" evidence="1">
    <location>
        <begin position="93"/>
        <end position="120"/>
    </location>
</feature>
<keyword evidence="1" id="KW-0175">Coiled coil</keyword>
<proteinExistence type="predicted"/>
<dbReference type="Proteomes" id="UP000469125">
    <property type="component" value="Unassembled WGS sequence"/>
</dbReference>
<evidence type="ECO:0000313" key="3">
    <source>
        <dbReference type="Proteomes" id="UP000469125"/>
    </source>
</evidence>
<protein>
    <submittedName>
        <fullName evidence="2">Uncharacterized protein</fullName>
    </submittedName>
</protein>
<evidence type="ECO:0000313" key="2">
    <source>
        <dbReference type="EMBL" id="MUK88620.1"/>
    </source>
</evidence>
<reference evidence="2 3" key="1">
    <citation type="submission" date="2019-11" db="EMBL/GenBank/DDBJ databases">
        <authorList>
            <person name="Li X."/>
        </authorList>
    </citation>
    <scope>NUCLEOTIDE SEQUENCE [LARGE SCALE GENOMIC DNA]</scope>
    <source>
        <strain evidence="2 3">L9</strain>
    </source>
</reference>
<gene>
    <name evidence="2" type="ORF">GMD78_09480</name>
</gene>
<name>A0A6N8FGD1_9BACI</name>
<comment type="caution">
    <text evidence="2">The sequence shown here is derived from an EMBL/GenBank/DDBJ whole genome shotgun (WGS) entry which is preliminary data.</text>
</comment>
<dbReference type="AlphaFoldDB" id="A0A6N8FGD1"/>
<dbReference type="RefSeq" id="WP_196493771.1">
    <property type="nucleotide sequence ID" value="NZ_WOCA01000006.1"/>
</dbReference>
<dbReference type="EMBL" id="WOCA01000006">
    <property type="protein sequence ID" value="MUK88620.1"/>
    <property type="molecule type" value="Genomic_DNA"/>
</dbReference>
<organism evidence="2 3">
    <name type="scientific">Ornithinibacillus caprae</name>
    <dbReference type="NCBI Taxonomy" id="2678566"/>
    <lineage>
        <taxon>Bacteria</taxon>
        <taxon>Bacillati</taxon>
        <taxon>Bacillota</taxon>
        <taxon>Bacilli</taxon>
        <taxon>Bacillales</taxon>
        <taxon>Bacillaceae</taxon>
        <taxon>Ornithinibacillus</taxon>
    </lineage>
</organism>